<evidence type="ECO:0000256" key="1">
    <source>
        <dbReference type="ARBA" id="ARBA00023002"/>
    </source>
</evidence>
<dbReference type="AlphaFoldDB" id="A0A2P8CJ93"/>
<proteinExistence type="predicted"/>
<dbReference type="InterPro" id="IPR051267">
    <property type="entry name" value="STEAP_metalloreductase"/>
</dbReference>
<dbReference type="GO" id="GO:0016491">
    <property type="term" value="F:oxidoreductase activity"/>
    <property type="evidence" value="ECO:0007669"/>
    <property type="project" value="UniProtKB-KW"/>
</dbReference>
<dbReference type="Proteomes" id="UP000240542">
    <property type="component" value="Unassembled WGS sequence"/>
</dbReference>
<dbReference type="SUPFAM" id="SSF51735">
    <property type="entry name" value="NAD(P)-binding Rossmann-fold domains"/>
    <property type="match status" value="1"/>
</dbReference>
<keyword evidence="1" id="KW-0560">Oxidoreductase</keyword>
<dbReference type="Gene3D" id="3.40.50.720">
    <property type="entry name" value="NAD(P)-binding Rossmann-like Domain"/>
    <property type="match status" value="1"/>
</dbReference>
<feature type="domain" description="Pyrroline-5-carboxylate reductase catalytic N-terminal" evidence="2">
    <location>
        <begin position="2"/>
        <end position="98"/>
    </location>
</feature>
<accession>A0A2P8CJ93</accession>
<organism evidence="3 4">
    <name type="scientific">Murinocardiopsis flavida</name>
    <dbReference type="NCBI Taxonomy" id="645275"/>
    <lineage>
        <taxon>Bacteria</taxon>
        <taxon>Bacillati</taxon>
        <taxon>Actinomycetota</taxon>
        <taxon>Actinomycetes</taxon>
        <taxon>Streptosporangiales</taxon>
        <taxon>Nocardiopsidaceae</taxon>
        <taxon>Murinocardiopsis</taxon>
    </lineage>
</organism>
<dbReference type="Pfam" id="PF03807">
    <property type="entry name" value="F420_oxidored"/>
    <property type="match status" value="1"/>
</dbReference>
<evidence type="ECO:0000259" key="2">
    <source>
        <dbReference type="Pfam" id="PF03807"/>
    </source>
</evidence>
<evidence type="ECO:0000313" key="3">
    <source>
        <dbReference type="EMBL" id="PSK85035.1"/>
    </source>
</evidence>
<sequence>MRIAILGTGEVAQVLAPAFLDLGHEVVAGTRDPAATAARNAPFRRLADSRPELELAAFAHAVQGAGMVVNAISGPVCVGALTPLAAALDGVTLMDVSSPFDFAEGKADVVLEPANTDSLGEQIQRALPGAKVVKTFNTLSAEMMAAPSAAGNGDHSVFVSGDDPAAKAVVGALLRSLGWRDVIDLGGIRTSRATEMMLPMWVTLSKAVSTHMFGFKIMR</sequence>
<dbReference type="InterPro" id="IPR036291">
    <property type="entry name" value="NAD(P)-bd_dom_sf"/>
</dbReference>
<dbReference type="PANTHER" id="PTHR14239">
    <property type="entry name" value="DUDULIN-RELATED"/>
    <property type="match status" value="1"/>
</dbReference>
<name>A0A2P8CJ93_9ACTN</name>
<protein>
    <recommendedName>
        <fullName evidence="2">Pyrroline-5-carboxylate reductase catalytic N-terminal domain-containing protein</fullName>
    </recommendedName>
</protein>
<evidence type="ECO:0000313" key="4">
    <source>
        <dbReference type="Proteomes" id="UP000240542"/>
    </source>
</evidence>
<gene>
    <name evidence="3" type="ORF">CLV63_13834</name>
</gene>
<keyword evidence="4" id="KW-1185">Reference proteome</keyword>
<comment type="caution">
    <text evidence="3">The sequence shown here is derived from an EMBL/GenBank/DDBJ whole genome shotgun (WGS) entry which is preliminary data.</text>
</comment>
<dbReference type="InterPro" id="IPR028939">
    <property type="entry name" value="P5C_Rdtase_cat_N"/>
</dbReference>
<dbReference type="EMBL" id="PYGA01000038">
    <property type="protein sequence ID" value="PSK85035.1"/>
    <property type="molecule type" value="Genomic_DNA"/>
</dbReference>
<reference evidence="3 4" key="1">
    <citation type="submission" date="2018-03" db="EMBL/GenBank/DDBJ databases">
        <title>Genomic Encyclopedia of Archaeal and Bacterial Type Strains, Phase II (KMG-II): from individual species to whole genera.</title>
        <authorList>
            <person name="Goeker M."/>
        </authorList>
    </citation>
    <scope>NUCLEOTIDE SEQUENCE [LARGE SCALE GENOMIC DNA]</scope>
    <source>
        <strain evidence="3 4">DSM 45312</strain>
    </source>
</reference>
<dbReference type="RefSeq" id="WP_106586891.1">
    <property type="nucleotide sequence ID" value="NZ_PYGA01000038.1"/>
</dbReference>
<dbReference type="OrthoDB" id="5738121at2"/>